<dbReference type="AlphaFoldDB" id="H8FSR2"/>
<evidence type="ECO:0000313" key="1">
    <source>
        <dbReference type="EMBL" id="CCG41400.1"/>
    </source>
</evidence>
<dbReference type="EMBL" id="CAHP01000020">
    <property type="protein sequence ID" value="CCG41400.1"/>
    <property type="molecule type" value="Genomic_DNA"/>
</dbReference>
<keyword evidence="2" id="KW-1185">Reference proteome</keyword>
<dbReference type="STRING" id="1150626.PHAMO_270241"/>
<reference evidence="1 2" key="1">
    <citation type="journal article" date="2012" name="J. Bacteriol.">
        <title>Draft Genome Sequence of the Purple Photosynthetic Bacterium Phaeospirillum molischianum DSM120, a Particularly Versatile Bacterium.</title>
        <authorList>
            <person name="Duquesne K."/>
            <person name="Prima V."/>
            <person name="Ji B."/>
            <person name="Rouy Z."/>
            <person name="Medigue C."/>
            <person name="Talla E."/>
            <person name="Sturgis J.N."/>
        </authorList>
    </citation>
    <scope>NUCLEOTIDE SEQUENCE [LARGE SCALE GENOMIC DNA]</scope>
    <source>
        <strain evidence="2">DSM120</strain>
    </source>
</reference>
<organism evidence="1 2">
    <name type="scientific">Magnetospirillum molischianum DSM 120</name>
    <dbReference type="NCBI Taxonomy" id="1150626"/>
    <lineage>
        <taxon>Bacteria</taxon>
        <taxon>Pseudomonadati</taxon>
        <taxon>Pseudomonadota</taxon>
        <taxon>Alphaproteobacteria</taxon>
        <taxon>Rhodospirillales</taxon>
        <taxon>Rhodospirillaceae</taxon>
        <taxon>Magnetospirillum</taxon>
    </lineage>
</organism>
<gene>
    <name evidence="1" type="ORF">PHAMO_270241</name>
</gene>
<accession>H8FSR2</accession>
<proteinExistence type="predicted"/>
<dbReference type="SUPFAM" id="SSF52266">
    <property type="entry name" value="SGNH hydrolase"/>
    <property type="match status" value="1"/>
</dbReference>
<evidence type="ECO:0000313" key="2">
    <source>
        <dbReference type="Proteomes" id="UP000004169"/>
    </source>
</evidence>
<evidence type="ECO:0008006" key="3">
    <source>
        <dbReference type="Google" id="ProtNLM"/>
    </source>
</evidence>
<protein>
    <recommendedName>
        <fullName evidence="3">SGNH hydrolase-type esterase domain-containing protein</fullName>
    </recommendedName>
</protein>
<name>H8FSR2_MAGML</name>
<comment type="caution">
    <text evidence="1">The sequence shown here is derived from an EMBL/GenBank/DDBJ whole genome shotgun (WGS) entry which is preliminary data.</text>
</comment>
<sequence>MLGEATEQSVFNFGADGANFDQQFLTLKIWLESGHHPKLVIFEADPESLNPASLHFDTTQFREWALENTQIHDLFLPETFPKKELEAFFARYVLKSSVLANRLPELFRAWTNRNNPGWLCFGLGDCRYRQGSLLMPPRDWTPPAVLSSADYALSAKRQAGFVELVEMAQRHGIKVLLIETPRYDVDDTLGEDTRRQTRTFFCGLTENRPDVVYADLSKINGLDKDPQNYVDAMHLNISGAEAFTSGVIPLVRAMLVGQSTGERCLLP</sequence>
<dbReference type="Proteomes" id="UP000004169">
    <property type="component" value="Unassembled WGS sequence"/>
</dbReference>